<accession>A0ABQ5KFI5</accession>
<name>A0ABQ5KFI5_9EUKA</name>
<gene>
    <name evidence="1" type="ORF">ADUPG1_001341</name>
</gene>
<protein>
    <submittedName>
        <fullName evidence="1">Uncharacterized protein</fullName>
    </submittedName>
</protein>
<comment type="caution">
    <text evidence="1">The sequence shown here is derived from an EMBL/GenBank/DDBJ whole genome shotgun (WGS) entry which is preliminary data.</text>
</comment>
<evidence type="ECO:0000313" key="1">
    <source>
        <dbReference type="EMBL" id="GKT30014.1"/>
    </source>
</evidence>
<dbReference type="EMBL" id="BQXS01001044">
    <property type="protein sequence ID" value="GKT30014.1"/>
    <property type="molecule type" value="Genomic_DNA"/>
</dbReference>
<reference evidence="1" key="1">
    <citation type="submission" date="2022-03" db="EMBL/GenBank/DDBJ databases">
        <title>Draft genome sequence of Aduncisulcus paluster, a free-living microaerophilic Fornicata.</title>
        <authorList>
            <person name="Yuyama I."/>
            <person name="Kume K."/>
            <person name="Tamura T."/>
            <person name="Inagaki Y."/>
            <person name="Hashimoto T."/>
        </authorList>
    </citation>
    <scope>NUCLEOTIDE SEQUENCE</scope>
    <source>
        <strain evidence="1">NY0171</strain>
    </source>
</reference>
<organism evidence="1 2">
    <name type="scientific">Aduncisulcus paluster</name>
    <dbReference type="NCBI Taxonomy" id="2918883"/>
    <lineage>
        <taxon>Eukaryota</taxon>
        <taxon>Metamonada</taxon>
        <taxon>Carpediemonas-like organisms</taxon>
        <taxon>Aduncisulcus</taxon>
    </lineage>
</organism>
<proteinExistence type="predicted"/>
<sequence length="62" mass="7010">MQHLSLNSPKGTPLFLEDSQDVKSSFSLATVLPRRDAYRVNFDTEPVKARHLASIVYGVDYQ</sequence>
<dbReference type="Proteomes" id="UP001057375">
    <property type="component" value="Unassembled WGS sequence"/>
</dbReference>
<feature type="non-terminal residue" evidence="1">
    <location>
        <position position="62"/>
    </location>
</feature>
<keyword evidence="2" id="KW-1185">Reference proteome</keyword>
<evidence type="ECO:0000313" key="2">
    <source>
        <dbReference type="Proteomes" id="UP001057375"/>
    </source>
</evidence>